<keyword evidence="2" id="KW-0378">Hydrolase</keyword>
<dbReference type="OrthoDB" id="2147163at2759"/>
<dbReference type="Gene3D" id="3.40.50.1820">
    <property type="entry name" value="alpha/beta hydrolase"/>
    <property type="match status" value="1"/>
</dbReference>
<name>G3JA34_CORMM</name>
<dbReference type="PANTHER" id="PTHR47668:SF1">
    <property type="entry name" value="DIENELACTONE HYDROLASE DOMAIN-CONTAINING PROTEIN-RELATED"/>
    <property type="match status" value="1"/>
</dbReference>
<dbReference type="SUPFAM" id="SSF53474">
    <property type="entry name" value="alpha/beta-Hydrolases"/>
    <property type="match status" value="1"/>
</dbReference>
<dbReference type="RefSeq" id="XP_006668540.1">
    <property type="nucleotide sequence ID" value="XM_006668477.1"/>
</dbReference>
<gene>
    <name evidence="2" type="ORF">CCM_03326</name>
</gene>
<reference evidence="2 3" key="1">
    <citation type="journal article" date="2011" name="Genome Biol.">
        <title>Genome sequence of the insect pathogenic fungus Cordyceps militaris, a valued traditional Chinese medicine.</title>
        <authorList>
            <person name="Zheng P."/>
            <person name="Xia Y."/>
            <person name="Xiao G."/>
            <person name="Xiong C."/>
            <person name="Hu X."/>
            <person name="Zhang S."/>
            <person name="Zheng H."/>
            <person name="Huang Y."/>
            <person name="Zhou Y."/>
            <person name="Wang S."/>
            <person name="Zhao G.P."/>
            <person name="Liu X."/>
            <person name="St Leger R.J."/>
            <person name="Wang C."/>
        </authorList>
    </citation>
    <scope>NUCLEOTIDE SEQUENCE [LARGE SCALE GENOMIC DNA]</scope>
    <source>
        <strain evidence="2 3">CM01</strain>
    </source>
</reference>
<dbReference type="GO" id="GO:0016787">
    <property type="term" value="F:hydrolase activity"/>
    <property type="evidence" value="ECO:0007669"/>
    <property type="project" value="UniProtKB-KW"/>
</dbReference>
<dbReference type="InterPro" id="IPR029058">
    <property type="entry name" value="AB_hydrolase_fold"/>
</dbReference>
<dbReference type="EMBL" id="JH126400">
    <property type="protein sequence ID" value="EGX95054.1"/>
    <property type="molecule type" value="Genomic_DNA"/>
</dbReference>
<feature type="domain" description="Dienelactone hydrolase" evidence="1">
    <location>
        <begin position="58"/>
        <end position="268"/>
    </location>
</feature>
<dbReference type="AlphaFoldDB" id="G3JA34"/>
<sequence>MSAMPATSGHSAACCNLPPIVSKGYKAKGKYEEVGGYKTCTRLFTGRDANECSQDVTGPADASKAIVIIYDIFGYFEQTLQGADILAHSGEQKYKVYIPDFFKGEPCPIEWYPPDTEQKKKDLGAFFGKHPPTSASTALPGYVQAIKTQTPSIAATGVLGFCWGGKAVALAAKESSNPFAVAASVHPAMVDAADAPGIKVPFILLASGDEPAEDVKKFEDALTVPKHIETFADQIHGWMAARANLSDDRVKAEYERGYKTLLQFFGKHL</sequence>
<evidence type="ECO:0000313" key="2">
    <source>
        <dbReference type="EMBL" id="EGX95054.1"/>
    </source>
</evidence>
<accession>G3JA34</accession>
<organism evidence="2 3">
    <name type="scientific">Cordyceps militaris (strain CM01)</name>
    <name type="common">Caterpillar fungus</name>
    <dbReference type="NCBI Taxonomy" id="983644"/>
    <lineage>
        <taxon>Eukaryota</taxon>
        <taxon>Fungi</taxon>
        <taxon>Dikarya</taxon>
        <taxon>Ascomycota</taxon>
        <taxon>Pezizomycotina</taxon>
        <taxon>Sordariomycetes</taxon>
        <taxon>Hypocreomycetidae</taxon>
        <taxon>Hypocreales</taxon>
        <taxon>Cordycipitaceae</taxon>
        <taxon>Cordyceps</taxon>
    </lineage>
</organism>
<dbReference type="STRING" id="983644.G3JA34"/>
<dbReference type="OMA" id="YPPPKVA"/>
<dbReference type="eggNOG" id="KOG3043">
    <property type="taxonomic scope" value="Eukaryota"/>
</dbReference>
<evidence type="ECO:0000313" key="3">
    <source>
        <dbReference type="Proteomes" id="UP000001610"/>
    </source>
</evidence>
<dbReference type="VEuPathDB" id="FungiDB:CCM_03326"/>
<dbReference type="Pfam" id="PF01738">
    <property type="entry name" value="DLH"/>
    <property type="match status" value="1"/>
</dbReference>
<dbReference type="GeneID" id="18165352"/>
<dbReference type="Proteomes" id="UP000001610">
    <property type="component" value="Unassembled WGS sequence"/>
</dbReference>
<protein>
    <submittedName>
        <fullName evidence="2">Dienelactone hydrolase family protein</fullName>
    </submittedName>
</protein>
<dbReference type="InterPro" id="IPR002925">
    <property type="entry name" value="Dienelactn_hydro"/>
</dbReference>
<dbReference type="HOGENOM" id="CLU_054590_0_1_1"/>
<keyword evidence="3" id="KW-1185">Reference proteome</keyword>
<dbReference type="InParanoid" id="G3JA34"/>
<dbReference type="PANTHER" id="PTHR47668">
    <property type="entry name" value="DIENELACTONE HYDROLASE FAMILY PROTEIN (AFU_ORTHOLOGUE AFUA_6G01940)"/>
    <property type="match status" value="1"/>
</dbReference>
<proteinExistence type="predicted"/>
<dbReference type="KEGG" id="cmt:CCM_03326"/>
<evidence type="ECO:0000259" key="1">
    <source>
        <dbReference type="Pfam" id="PF01738"/>
    </source>
</evidence>